<keyword evidence="2" id="KW-1185">Reference proteome</keyword>
<dbReference type="AlphaFoldDB" id="A0A8X6QZ37"/>
<name>A0A8X6QZ37_NEPPI</name>
<proteinExistence type="predicted"/>
<gene>
    <name evidence="1" type="ORF">NPIL_259801</name>
</gene>
<evidence type="ECO:0000313" key="1">
    <source>
        <dbReference type="EMBL" id="GFU59187.1"/>
    </source>
</evidence>
<accession>A0A8X6QZ37</accession>
<organism evidence="1 2">
    <name type="scientific">Nephila pilipes</name>
    <name type="common">Giant wood spider</name>
    <name type="synonym">Nephila maculata</name>
    <dbReference type="NCBI Taxonomy" id="299642"/>
    <lineage>
        <taxon>Eukaryota</taxon>
        <taxon>Metazoa</taxon>
        <taxon>Ecdysozoa</taxon>
        <taxon>Arthropoda</taxon>
        <taxon>Chelicerata</taxon>
        <taxon>Arachnida</taxon>
        <taxon>Araneae</taxon>
        <taxon>Araneomorphae</taxon>
        <taxon>Entelegynae</taxon>
        <taxon>Araneoidea</taxon>
        <taxon>Nephilidae</taxon>
        <taxon>Nephila</taxon>
    </lineage>
</organism>
<dbReference type="EMBL" id="BMAW01040308">
    <property type="protein sequence ID" value="GFU59187.1"/>
    <property type="molecule type" value="Genomic_DNA"/>
</dbReference>
<reference evidence="1" key="1">
    <citation type="submission" date="2020-08" db="EMBL/GenBank/DDBJ databases">
        <title>Multicomponent nature underlies the extraordinary mechanical properties of spider dragline silk.</title>
        <authorList>
            <person name="Kono N."/>
            <person name="Nakamura H."/>
            <person name="Mori M."/>
            <person name="Yoshida Y."/>
            <person name="Ohtoshi R."/>
            <person name="Malay A.D."/>
            <person name="Moran D.A.P."/>
            <person name="Tomita M."/>
            <person name="Numata K."/>
            <person name="Arakawa K."/>
        </authorList>
    </citation>
    <scope>NUCLEOTIDE SEQUENCE</scope>
</reference>
<evidence type="ECO:0000313" key="2">
    <source>
        <dbReference type="Proteomes" id="UP000887013"/>
    </source>
</evidence>
<dbReference type="Proteomes" id="UP000887013">
    <property type="component" value="Unassembled WGS sequence"/>
</dbReference>
<protein>
    <submittedName>
        <fullName evidence="1">Uncharacterized protein</fullName>
    </submittedName>
</protein>
<comment type="caution">
    <text evidence="1">The sequence shown here is derived from an EMBL/GenBank/DDBJ whole genome shotgun (WGS) entry which is preliminary data.</text>
</comment>
<sequence length="178" mass="20495">MFSDRIYSFRHLDIRFGTGGYRETTVYWNDGPKTLGRSCMLGSLPLTFDRTVAFRTSYGTSNEDLVTSKSKCIQLRLFSAEVECNGFWFKICISKREEVHSVVWLGLSHGLFKSPRVNDGSVQAPPCINGNVKAGFQNDERLVTLEAMVQLGFKELHWFVHLIQLFECLWPVLDRNRY</sequence>